<dbReference type="EMBL" id="JACEFO010001601">
    <property type="protein sequence ID" value="KAF8733319.1"/>
    <property type="molecule type" value="Genomic_DNA"/>
</dbReference>
<evidence type="ECO:0000256" key="4">
    <source>
        <dbReference type="ARBA" id="ARBA00023163"/>
    </source>
</evidence>
<evidence type="ECO:0000256" key="1">
    <source>
        <dbReference type="ARBA" id="ARBA00004123"/>
    </source>
</evidence>
<sequence>MFANRLRDEEKEEIIGLASIQPDNPTFMALLQKSHCRRTNNFLVVPSRFAADHLQERTQEIILCRPSRKDKWFIRYYSTSYTRGFQNLQFFKFVQENKLCEGDICVFELMKGAKRVTMTVHVIRKVHDRFVLVR</sequence>
<feature type="domain" description="TF-B3" evidence="6">
    <location>
        <begin position="28"/>
        <end position="126"/>
    </location>
</feature>
<dbReference type="GO" id="GO:0005634">
    <property type="term" value="C:nucleus"/>
    <property type="evidence" value="ECO:0007669"/>
    <property type="project" value="UniProtKB-SubCell"/>
</dbReference>
<dbReference type="Gene3D" id="2.40.330.10">
    <property type="entry name" value="DNA-binding pseudobarrel domain"/>
    <property type="match status" value="1"/>
</dbReference>
<keyword evidence="5" id="KW-0539">Nucleus</keyword>
<evidence type="ECO:0000259" key="6">
    <source>
        <dbReference type="PROSITE" id="PS50863"/>
    </source>
</evidence>
<evidence type="ECO:0000256" key="3">
    <source>
        <dbReference type="ARBA" id="ARBA00023125"/>
    </source>
</evidence>
<evidence type="ECO:0000313" key="7">
    <source>
        <dbReference type="EMBL" id="KAF8733319.1"/>
    </source>
</evidence>
<dbReference type="InterPro" id="IPR044837">
    <property type="entry name" value="REM16-like"/>
</dbReference>
<dbReference type="SUPFAM" id="SSF101936">
    <property type="entry name" value="DNA-binding pseudobarrel domain"/>
    <property type="match status" value="1"/>
</dbReference>
<proteinExistence type="predicted"/>
<dbReference type="OrthoDB" id="590488at2759"/>
<keyword evidence="3" id="KW-0238">DNA-binding</keyword>
<name>A0A835FB10_9POAL</name>
<comment type="subcellular location">
    <subcellularLocation>
        <location evidence="1">Nucleus</location>
    </subcellularLocation>
</comment>
<evidence type="ECO:0000256" key="2">
    <source>
        <dbReference type="ARBA" id="ARBA00023015"/>
    </source>
</evidence>
<evidence type="ECO:0000313" key="8">
    <source>
        <dbReference type="Proteomes" id="UP000636709"/>
    </source>
</evidence>
<evidence type="ECO:0000256" key="5">
    <source>
        <dbReference type="ARBA" id="ARBA00023242"/>
    </source>
</evidence>
<dbReference type="PANTHER" id="PTHR31391">
    <property type="entry name" value="B3 DOMAIN-CONTAINING PROTEIN OS11G0197600-RELATED"/>
    <property type="match status" value="1"/>
</dbReference>
<comment type="caution">
    <text evidence="7">The sequence shown here is derived from an EMBL/GenBank/DDBJ whole genome shotgun (WGS) entry which is preliminary data.</text>
</comment>
<dbReference type="Pfam" id="PF02362">
    <property type="entry name" value="B3"/>
    <property type="match status" value="1"/>
</dbReference>
<dbReference type="PROSITE" id="PS50863">
    <property type="entry name" value="B3"/>
    <property type="match status" value="1"/>
</dbReference>
<dbReference type="InterPro" id="IPR003340">
    <property type="entry name" value="B3_DNA-bd"/>
</dbReference>
<reference evidence="7" key="1">
    <citation type="submission" date="2020-07" db="EMBL/GenBank/DDBJ databases">
        <title>Genome sequence and genetic diversity analysis of an under-domesticated orphan crop, white fonio (Digitaria exilis).</title>
        <authorList>
            <person name="Bennetzen J.L."/>
            <person name="Chen S."/>
            <person name="Ma X."/>
            <person name="Wang X."/>
            <person name="Yssel A.E.J."/>
            <person name="Chaluvadi S.R."/>
            <person name="Johnson M."/>
            <person name="Gangashetty P."/>
            <person name="Hamidou F."/>
            <person name="Sanogo M.D."/>
            <person name="Zwaenepoel A."/>
            <person name="Wallace J."/>
            <person name="Van De Peer Y."/>
            <person name="Van Deynze A."/>
        </authorList>
    </citation>
    <scope>NUCLEOTIDE SEQUENCE</scope>
    <source>
        <tissue evidence="7">Leaves</tissue>
    </source>
</reference>
<dbReference type="InterPro" id="IPR015300">
    <property type="entry name" value="DNA-bd_pseudobarrel_sf"/>
</dbReference>
<keyword evidence="8" id="KW-1185">Reference proteome</keyword>
<accession>A0A835FB10</accession>
<dbReference type="GO" id="GO:0003677">
    <property type="term" value="F:DNA binding"/>
    <property type="evidence" value="ECO:0007669"/>
    <property type="project" value="UniProtKB-KW"/>
</dbReference>
<gene>
    <name evidence="7" type="ORF">HU200_014923</name>
</gene>
<dbReference type="AlphaFoldDB" id="A0A835FB10"/>
<dbReference type="PANTHER" id="PTHR31391:SF70">
    <property type="entry name" value="B3 DOMAIN-CONTAINING PROTEIN OS03G0622200"/>
    <property type="match status" value="1"/>
</dbReference>
<dbReference type="SMART" id="SM01019">
    <property type="entry name" value="B3"/>
    <property type="match status" value="1"/>
</dbReference>
<protein>
    <recommendedName>
        <fullName evidence="6">TF-B3 domain-containing protein</fullName>
    </recommendedName>
</protein>
<dbReference type="CDD" id="cd10017">
    <property type="entry name" value="B3_DNA"/>
    <property type="match status" value="1"/>
</dbReference>
<dbReference type="Proteomes" id="UP000636709">
    <property type="component" value="Unassembled WGS sequence"/>
</dbReference>
<organism evidence="7 8">
    <name type="scientific">Digitaria exilis</name>
    <dbReference type="NCBI Taxonomy" id="1010633"/>
    <lineage>
        <taxon>Eukaryota</taxon>
        <taxon>Viridiplantae</taxon>
        <taxon>Streptophyta</taxon>
        <taxon>Embryophyta</taxon>
        <taxon>Tracheophyta</taxon>
        <taxon>Spermatophyta</taxon>
        <taxon>Magnoliopsida</taxon>
        <taxon>Liliopsida</taxon>
        <taxon>Poales</taxon>
        <taxon>Poaceae</taxon>
        <taxon>PACMAD clade</taxon>
        <taxon>Panicoideae</taxon>
        <taxon>Panicodae</taxon>
        <taxon>Paniceae</taxon>
        <taxon>Anthephorinae</taxon>
        <taxon>Digitaria</taxon>
    </lineage>
</organism>
<keyword evidence="4" id="KW-0804">Transcription</keyword>
<keyword evidence="2" id="KW-0805">Transcription regulation</keyword>